<dbReference type="PANTHER" id="PTHR21503:SF8">
    <property type="entry name" value="F-BOX ASSOCIATED DOMAIN-CONTAINING PROTEIN-RELATED"/>
    <property type="match status" value="1"/>
</dbReference>
<evidence type="ECO:0000259" key="1">
    <source>
        <dbReference type="Pfam" id="PF07735"/>
    </source>
</evidence>
<dbReference type="Proteomes" id="UP000095282">
    <property type="component" value="Unplaced"/>
</dbReference>
<dbReference type="InterPro" id="IPR012885">
    <property type="entry name" value="F-box_Sdz-33"/>
</dbReference>
<name>A0A1I7V1V8_9PELO</name>
<dbReference type="AlphaFoldDB" id="A0A1I7V1V8"/>
<evidence type="ECO:0000313" key="2">
    <source>
        <dbReference type="Proteomes" id="UP000095282"/>
    </source>
</evidence>
<feature type="domain" description="Sdz-33 F-box" evidence="1">
    <location>
        <begin position="101"/>
        <end position="150"/>
    </location>
</feature>
<dbReference type="eggNOG" id="ENOG502TJYT">
    <property type="taxonomic scope" value="Eukaryota"/>
</dbReference>
<reference evidence="3" key="1">
    <citation type="submission" date="2016-11" db="UniProtKB">
        <authorList>
            <consortium name="WormBaseParasite"/>
        </authorList>
    </citation>
    <scope>IDENTIFICATION</scope>
</reference>
<proteinExistence type="predicted"/>
<dbReference type="PANTHER" id="PTHR21503">
    <property type="entry name" value="F-BOX-CONTAINING HYPOTHETICAL PROTEIN C.ELEGANS"/>
    <property type="match status" value="1"/>
</dbReference>
<keyword evidence="2" id="KW-1185">Reference proteome</keyword>
<dbReference type="WBParaSite" id="Csp11.Scaffold630.g21560.t1">
    <property type="protein sequence ID" value="Csp11.Scaffold630.g21560.t1"/>
    <property type="gene ID" value="Csp11.Scaffold630.g21560"/>
</dbReference>
<accession>A0A1I7V1V8</accession>
<protein>
    <submittedName>
        <fullName evidence="3">FBA_2 domain-containing protein</fullName>
    </submittedName>
</protein>
<evidence type="ECO:0000313" key="3">
    <source>
        <dbReference type="WBParaSite" id="Csp11.Scaffold630.g21560.t1"/>
    </source>
</evidence>
<sequence>MSKFNEKYGVAGKRNIFTEMFHHIQNVFGVNPQKFILQPPFLWILNLSNGTSASVTIEPDKIPIDEEECKYILKNCKTQDLSIKVDFPQGFRYFGPFASHQKIKICDGSWLILENLISIGKSCTHIIIEKSNLTTRDINSFLKFWYNQKVNCFRRLTINFEFVNKVSLFDGLEHGTKVIEETMKHECVGDTVQLDAGFTVLQRKDGMIATVLSDDRYKRLTIYVWTSLEPF</sequence>
<organism evidence="2 3">
    <name type="scientific">Caenorhabditis tropicalis</name>
    <dbReference type="NCBI Taxonomy" id="1561998"/>
    <lineage>
        <taxon>Eukaryota</taxon>
        <taxon>Metazoa</taxon>
        <taxon>Ecdysozoa</taxon>
        <taxon>Nematoda</taxon>
        <taxon>Chromadorea</taxon>
        <taxon>Rhabditida</taxon>
        <taxon>Rhabditina</taxon>
        <taxon>Rhabditomorpha</taxon>
        <taxon>Rhabditoidea</taxon>
        <taxon>Rhabditidae</taxon>
        <taxon>Peloderinae</taxon>
        <taxon>Caenorhabditis</taxon>
    </lineage>
</organism>
<dbReference type="Pfam" id="PF07735">
    <property type="entry name" value="FBA_2"/>
    <property type="match status" value="1"/>
</dbReference>